<dbReference type="PANTHER" id="PTHR30153:SF2">
    <property type="entry name" value="REPLICATIVE DNA HELICASE"/>
    <property type="match status" value="1"/>
</dbReference>
<feature type="domain" description="SF4 helicase" evidence="1">
    <location>
        <begin position="1"/>
        <end position="238"/>
    </location>
</feature>
<dbReference type="GO" id="GO:0003678">
    <property type="term" value="F:DNA helicase activity"/>
    <property type="evidence" value="ECO:0007669"/>
    <property type="project" value="InterPro"/>
</dbReference>
<accession>A0A1B8QKA2</accession>
<dbReference type="PROSITE" id="PS51199">
    <property type="entry name" value="SF4_HELICASE"/>
    <property type="match status" value="1"/>
</dbReference>
<evidence type="ECO:0000259" key="1">
    <source>
        <dbReference type="PROSITE" id="PS51199"/>
    </source>
</evidence>
<dbReference type="AlphaFoldDB" id="A0A1B8QKA2"/>
<dbReference type="GO" id="GO:0006260">
    <property type="term" value="P:DNA replication"/>
    <property type="evidence" value="ECO:0007669"/>
    <property type="project" value="InterPro"/>
</dbReference>
<dbReference type="GO" id="GO:0005524">
    <property type="term" value="F:ATP binding"/>
    <property type="evidence" value="ECO:0007669"/>
    <property type="project" value="InterPro"/>
</dbReference>
<proteinExistence type="predicted"/>
<keyword evidence="3" id="KW-1185">Reference proteome</keyword>
<dbReference type="InterPro" id="IPR007694">
    <property type="entry name" value="DNA_helicase_DnaB-like_C"/>
</dbReference>
<dbReference type="SUPFAM" id="SSF52540">
    <property type="entry name" value="P-loop containing nucleoside triphosphate hydrolases"/>
    <property type="match status" value="1"/>
</dbReference>
<dbReference type="CDD" id="cd00984">
    <property type="entry name" value="DnaB_C"/>
    <property type="match status" value="1"/>
</dbReference>
<evidence type="ECO:0000313" key="3">
    <source>
        <dbReference type="Proteomes" id="UP000092616"/>
    </source>
</evidence>
<dbReference type="Gene3D" id="3.40.50.300">
    <property type="entry name" value="P-loop containing nucleotide triphosphate hydrolases"/>
    <property type="match status" value="1"/>
</dbReference>
<dbReference type="GO" id="GO:0005829">
    <property type="term" value="C:cytosol"/>
    <property type="evidence" value="ECO:0007669"/>
    <property type="project" value="TreeGrafter"/>
</dbReference>
<protein>
    <recommendedName>
        <fullName evidence="1">SF4 helicase domain-containing protein</fullName>
    </recommendedName>
</protein>
<gene>
    <name evidence="2" type="ORF">A9306_04350</name>
</gene>
<comment type="caution">
    <text evidence="2">The sequence shown here is derived from an EMBL/GenBank/DDBJ whole genome shotgun (WGS) entry which is preliminary data.</text>
</comment>
<name>A0A1B8QKA2_9GAMM</name>
<dbReference type="InterPro" id="IPR027417">
    <property type="entry name" value="P-loop_NTPase"/>
</dbReference>
<evidence type="ECO:0000313" key="2">
    <source>
        <dbReference type="EMBL" id="OBX83872.1"/>
    </source>
</evidence>
<sequence>MIIAARPAMGKTTLAQNILLYAAHTTQKPCVFFSLEMSGKLIAKRFASAAGINLSHLNTGDMSEEEWSVFSRVHQNLEKLPLIIYDTPRLTVADMRAKLNKIRHQHGQIGLVVVDYIGIIGGVDGDDLVNKIGNVTAQLKTIAQDFDCPVIALSQLNRGLESRPNKRPLASDLRDSGKIEEHADKILAIYRDEYYNQDTQEKGIAEFIILKNRNGATGTVKAIFEGHFSRFVGMEYSQAQASQAQADSGIPASPKPANLATCLTPLTSQKQAFAEALNQVYRHVVDYETAKRVGWGLLDKKYGDEKQAAIFWEHHYPKVLAEHQAGMTFD</sequence>
<reference evidence="2 3" key="1">
    <citation type="submission" date="2016-06" db="EMBL/GenBank/DDBJ databases">
        <title>Draft genome of Moraxella atlantae CCUG 59586.</title>
        <authorList>
            <person name="Salva-Serra F."/>
            <person name="Engstrom-Jakobsson H."/>
            <person name="Thorell K."/>
            <person name="Gonzales-Siles L."/>
            <person name="Karlsson R."/>
            <person name="Boulund F."/>
            <person name="Engstrand L."/>
            <person name="Kristiansson E."/>
            <person name="Moore E."/>
        </authorList>
    </citation>
    <scope>NUCLEOTIDE SEQUENCE [LARGE SCALE GENOMIC DNA]</scope>
    <source>
        <strain evidence="2 3">CCUG 59586</strain>
    </source>
</reference>
<dbReference type="Pfam" id="PF03796">
    <property type="entry name" value="DnaB_C"/>
    <property type="match status" value="1"/>
</dbReference>
<dbReference type="Proteomes" id="UP000092616">
    <property type="component" value="Unassembled WGS sequence"/>
</dbReference>
<dbReference type="PANTHER" id="PTHR30153">
    <property type="entry name" value="REPLICATIVE DNA HELICASE DNAB"/>
    <property type="match status" value="1"/>
</dbReference>
<dbReference type="EMBL" id="LZNA01000011">
    <property type="protein sequence ID" value="OBX83872.1"/>
    <property type="molecule type" value="Genomic_DNA"/>
</dbReference>
<organism evidence="2 3">
    <name type="scientific">Faucicola atlantae</name>
    <dbReference type="NCBI Taxonomy" id="34059"/>
    <lineage>
        <taxon>Bacteria</taxon>
        <taxon>Pseudomonadati</taxon>
        <taxon>Pseudomonadota</taxon>
        <taxon>Gammaproteobacteria</taxon>
        <taxon>Moraxellales</taxon>
        <taxon>Moraxellaceae</taxon>
        <taxon>Faucicola</taxon>
    </lineage>
</organism>